<accession>A0AAW1Q8F6</accession>
<protein>
    <recommendedName>
        <fullName evidence="2">CRAL-TRIO domain-containing protein</fullName>
    </recommendedName>
</protein>
<reference evidence="3 4" key="1">
    <citation type="journal article" date="2024" name="Nat. Commun.">
        <title>Phylogenomics reveals the evolutionary origins of lichenization in chlorophyte algae.</title>
        <authorList>
            <person name="Puginier C."/>
            <person name="Libourel C."/>
            <person name="Otte J."/>
            <person name="Skaloud P."/>
            <person name="Haon M."/>
            <person name="Grisel S."/>
            <person name="Petersen M."/>
            <person name="Berrin J.G."/>
            <person name="Delaux P.M."/>
            <person name="Dal Grande F."/>
            <person name="Keller J."/>
        </authorList>
    </citation>
    <scope>NUCLEOTIDE SEQUENCE [LARGE SCALE GENOMIC DNA]</scope>
    <source>
        <strain evidence="3 4">SAG 2043</strain>
    </source>
</reference>
<dbReference type="Pfam" id="PF00650">
    <property type="entry name" value="CRAL_TRIO"/>
    <property type="match status" value="1"/>
</dbReference>
<name>A0AAW1Q8F6_9CHLO</name>
<dbReference type="EMBL" id="JALJOR010000005">
    <property type="protein sequence ID" value="KAK9817043.1"/>
    <property type="molecule type" value="Genomic_DNA"/>
</dbReference>
<dbReference type="AlphaFoldDB" id="A0AAW1Q8F6"/>
<evidence type="ECO:0000259" key="2">
    <source>
        <dbReference type="PROSITE" id="PS50191"/>
    </source>
</evidence>
<dbReference type="Proteomes" id="UP001489004">
    <property type="component" value="Unassembled WGS sequence"/>
</dbReference>
<evidence type="ECO:0000313" key="4">
    <source>
        <dbReference type="Proteomes" id="UP001489004"/>
    </source>
</evidence>
<feature type="compositionally biased region" description="Low complexity" evidence="1">
    <location>
        <begin position="114"/>
        <end position="130"/>
    </location>
</feature>
<evidence type="ECO:0000256" key="1">
    <source>
        <dbReference type="SAM" id="MobiDB-lite"/>
    </source>
</evidence>
<gene>
    <name evidence="3" type="ORF">WJX72_008826</name>
</gene>
<dbReference type="CDD" id="cd00170">
    <property type="entry name" value="SEC14"/>
    <property type="match status" value="1"/>
</dbReference>
<dbReference type="SUPFAM" id="SSF52087">
    <property type="entry name" value="CRAL/TRIO domain"/>
    <property type="match status" value="1"/>
</dbReference>
<sequence length="363" mass="38774">MYSGAASGFRSAYCGLAAAAAALQAGLNCSPHIQVLVNSGETCSTVLSPTCQGQWLGSSNDGRCLAGTACSAAAPSLECWRLAASAPFVPPSTCSAIPVTATGAPSSAGAEGMPSTPSVPSRSSSSSRSVEAAANHAGDMARMREMLRERGITLPEDRFDATNAELMRYAFTAGLTKAKTEHARTAALETAVDGVAQTLHWLTSHRFMTPADLTRWEHIVQWQGKDPQGRPILVIRIGKALRQYKYRGHDLEAIAEAIVSQTEEAVRHKLTNAPGGPDQVVVVMDALGATNLQATKLLVMFQTVAITLNHHYPGRLHRLYLVEAPRIIQWPLQGIKQLLHPATSDKILLCPASDPQLPPGWQQ</sequence>
<organism evidence="3 4">
    <name type="scientific">[Myrmecia] bisecta</name>
    <dbReference type="NCBI Taxonomy" id="41462"/>
    <lineage>
        <taxon>Eukaryota</taxon>
        <taxon>Viridiplantae</taxon>
        <taxon>Chlorophyta</taxon>
        <taxon>core chlorophytes</taxon>
        <taxon>Trebouxiophyceae</taxon>
        <taxon>Trebouxiales</taxon>
        <taxon>Trebouxiaceae</taxon>
        <taxon>Myrmecia</taxon>
    </lineage>
</organism>
<dbReference type="PANTHER" id="PTHR47041">
    <property type="entry name" value="SEC14 CYTOSOLIC FACTOR FAMILY PROTEIN / PHOSPHOGLYCERIDE TRANSFER FAMILY PROTEIN"/>
    <property type="match status" value="1"/>
</dbReference>
<dbReference type="InterPro" id="IPR036865">
    <property type="entry name" value="CRAL-TRIO_dom_sf"/>
</dbReference>
<dbReference type="InterPro" id="IPR001251">
    <property type="entry name" value="CRAL-TRIO_dom"/>
</dbReference>
<dbReference type="Gene3D" id="3.40.525.10">
    <property type="entry name" value="CRAL-TRIO lipid binding domain"/>
    <property type="match status" value="1"/>
</dbReference>
<feature type="region of interest" description="Disordered" evidence="1">
    <location>
        <begin position="105"/>
        <end position="136"/>
    </location>
</feature>
<comment type="caution">
    <text evidence="3">The sequence shown here is derived from an EMBL/GenBank/DDBJ whole genome shotgun (WGS) entry which is preliminary data.</text>
</comment>
<keyword evidence="4" id="KW-1185">Reference proteome</keyword>
<proteinExistence type="predicted"/>
<feature type="domain" description="CRAL-TRIO" evidence="2">
    <location>
        <begin position="210"/>
        <end position="363"/>
    </location>
</feature>
<dbReference type="SMART" id="SM00516">
    <property type="entry name" value="SEC14"/>
    <property type="match status" value="1"/>
</dbReference>
<dbReference type="PROSITE" id="PS50191">
    <property type="entry name" value="CRAL_TRIO"/>
    <property type="match status" value="1"/>
</dbReference>
<dbReference type="PANTHER" id="PTHR47041:SF5">
    <property type="entry name" value="SEC14 CYTOSOLIC FACTOR FAMILY PROTEIN"/>
    <property type="match status" value="1"/>
</dbReference>
<evidence type="ECO:0000313" key="3">
    <source>
        <dbReference type="EMBL" id="KAK9817043.1"/>
    </source>
</evidence>